<keyword evidence="1" id="KW-1133">Transmembrane helix</keyword>
<dbReference type="RefSeq" id="WP_117302239.1">
    <property type="nucleotide sequence ID" value="NZ_QVQT02000006.1"/>
</dbReference>
<accession>A0A372IKD7</accession>
<comment type="caution">
    <text evidence="2">The sequence shown here is derived from an EMBL/GenBank/DDBJ whole genome shotgun (WGS) entry which is preliminary data.</text>
</comment>
<dbReference type="OrthoDB" id="9887256at2"/>
<proteinExistence type="predicted"/>
<dbReference type="AlphaFoldDB" id="A0A372IKD7"/>
<keyword evidence="3" id="KW-1185">Reference proteome</keyword>
<evidence type="ECO:0000256" key="1">
    <source>
        <dbReference type="SAM" id="Phobius"/>
    </source>
</evidence>
<organism evidence="2 3">
    <name type="scientific">Paracidobacterium acidisoli</name>
    <dbReference type="NCBI Taxonomy" id="2303751"/>
    <lineage>
        <taxon>Bacteria</taxon>
        <taxon>Pseudomonadati</taxon>
        <taxon>Acidobacteriota</taxon>
        <taxon>Terriglobia</taxon>
        <taxon>Terriglobales</taxon>
        <taxon>Acidobacteriaceae</taxon>
        <taxon>Paracidobacterium</taxon>
    </lineage>
</organism>
<name>A0A372IKD7_9BACT</name>
<feature type="transmembrane region" description="Helical" evidence="1">
    <location>
        <begin position="30"/>
        <end position="48"/>
    </location>
</feature>
<keyword evidence="1" id="KW-0812">Transmembrane</keyword>
<feature type="transmembrane region" description="Helical" evidence="1">
    <location>
        <begin position="54"/>
        <end position="79"/>
    </location>
</feature>
<gene>
    <name evidence="2" type="ORF">D0Y96_16870</name>
</gene>
<protein>
    <submittedName>
        <fullName evidence="2">Uncharacterized protein</fullName>
    </submittedName>
</protein>
<dbReference type="EMBL" id="QVQT01000006">
    <property type="protein sequence ID" value="RFU15348.1"/>
    <property type="molecule type" value="Genomic_DNA"/>
</dbReference>
<sequence length="127" mass="14095">MYDPSVSSARLSVERDYPLIWARRRARRTAALKLLIVAVLLLLTGTFAELRHQMWAALAIGFAFPMLFMANLVWVWSLFFRCPRCGHPFGAGKRRAGRSALAGLGPVSGNPFTKQCLSCGLALRAEE</sequence>
<reference evidence="2 3" key="1">
    <citation type="submission" date="2018-08" db="EMBL/GenBank/DDBJ databases">
        <title>Acidipila sp. 4G-K13, an acidobacterium isolated from forest soil.</title>
        <authorList>
            <person name="Gao Z.-H."/>
            <person name="Qiu L.-H."/>
        </authorList>
    </citation>
    <scope>NUCLEOTIDE SEQUENCE [LARGE SCALE GENOMIC DNA]</scope>
    <source>
        <strain evidence="2 3">4G-K13</strain>
    </source>
</reference>
<evidence type="ECO:0000313" key="2">
    <source>
        <dbReference type="EMBL" id="RFU15348.1"/>
    </source>
</evidence>
<keyword evidence="1" id="KW-0472">Membrane</keyword>
<dbReference type="Proteomes" id="UP000264702">
    <property type="component" value="Unassembled WGS sequence"/>
</dbReference>
<evidence type="ECO:0000313" key="3">
    <source>
        <dbReference type="Proteomes" id="UP000264702"/>
    </source>
</evidence>